<comment type="caution">
    <text evidence="1">The sequence shown here is derived from an EMBL/GenBank/DDBJ whole genome shotgun (WGS) entry which is preliminary data.</text>
</comment>
<dbReference type="EMBL" id="BART01027577">
    <property type="protein sequence ID" value="GAG94763.1"/>
    <property type="molecule type" value="Genomic_DNA"/>
</dbReference>
<sequence length="193" mass="21275">MPIRTARPYAAKAIVEHEFDTDHLNIFVTFRFTMDQTIKPANNLWLCEVDEVLEAVTVSAWQDAWTILLTVPNIVVLPDRVTLEYNGPNENLKITWGKTWEPWGAIVSVELPPVRTTRTFSTGPAPQDDVDVSNVNVLFLDCSANDIVIGGLVGGVDGQVLHISRLCAAANNATLEHNEGTANQNIFLHVGND</sequence>
<feature type="non-terminal residue" evidence="1">
    <location>
        <position position="193"/>
    </location>
</feature>
<proteinExistence type="predicted"/>
<name>X1CES8_9ZZZZ</name>
<protein>
    <submittedName>
        <fullName evidence="1">Uncharacterized protein</fullName>
    </submittedName>
</protein>
<organism evidence="1">
    <name type="scientific">marine sediment metagenome</name>
    <dbReference type="NCBI Taxonomy" id="412755"/>
    <lineage>
        <taxon>unclassified sequences</taxon>
        <taxon>metagenomes</taxon>
        <taxon>ecological metagenomes</taxon>
    </lineage>
</organism>
<evidence type="ECO:0000313" key="1">
    <source>
        <dbReference type="EMBL" id="GAG94763.1"/>
    </source>
</evidence>
<reference evidence="1" key="1">
    <citation type="journal article" date="2014" name="Front. Microbiol.">
        <title>High frequency of phylogenetically diverse reductive dehalogenase-homologous genes in deep subseafloor sedimentary metagenomes.</title>
        <authorList>
            <person name="Kawai M."/>
            <person name="Futagami T."/>
            <person name="Toyoda A."/>
            <person name="Takaki Y."/>
            <person name="Nishi S."/>
            <person name="Hori S."/>
            <person name="Arai W."/>
            <person name="Tsubouchi T."/>
            <person name="Morono Y."/>
            <person name="Uchiyama I."/>
            <person name="Ito T."/>
            <person name="Fujiyama A."/>
            <person name="Inagaki F."/>
            <person name="Takami H."/>
        </authorList>
    </citation>
    <scope>NUCLEOTIDE SEQUENCE</scope>
    <source>
        <strain evidence="1">Expedition CK06-06</strain>
    </source>
</reference>
<dbReference type="AlphaFoldDB" id="X1CES8"/>
<gene>
    <name evidence="1" type="ORF">S01H4_48862</name>
</gene>
<accession>X1CES8</accession>